<dbReference type="EMBL" id="VYGV01000016">
    <property type="protein sequence ID" value="NWF46928.1"/>
    <property type="molecule type" value="Genomic_DNA"/>
</dbReference>
<feature type="compositionally biased region" description="Basic and acidic residues" evidence="1">
    <location>
        <begin position="102"/>
        <end position="115"/>
    </location>
</feature>
<dbReference type="SUPFAM" id="SSF52540">
    <property type="entry name" value="P-loop containing nucleoside triphosphate hydrolases"/>
    <property type="match status" value="1"/>
</dbReference>
<dbReference type="InterPro" id="IPR027417">
    <property type="entry name" value="P-loop_NTPase"/>
</dbReference>
<name>A0A7Y8GYY2_9BURK</name>
<feature type="region of interest" description="Disordered" evidence="1">
    <location>
        <begin position="102"/>
        <end position="126"/>
    </location>
</feature>
<dbReference type="Proteomes" id="UP000545507">
    <property type="component" value="Unassembled WGS sequence"/>
</dbReference>
<dbReference type="AlphaFoldDB" id="A0A7Y8GYY2"/>
<evidence type="ECO:0000313" key="2">
    <source>
        <dbReference type="EMBL" id="NWF46928.1"/>
    </source>
</evidence>
<keyword evidence="3" id="KW-1185">Reference proteome</keyword>
<evidence type="ECO:0000256" key="1">
    <source>
        <dbReference type="SAM" id="MobiDB-lite"/>
    </source>
</evidence>
<proteinExistence type="predicted"/>
<protein>
    <submittedName>
        <fullName evidence="2">AAA family ATPase</fullName>
    </submittedName>
</protein>
<organism evidence="2 3">
    <name type="scientific">Hydrogenophaga aromaticivorans</name>
    <dbReference type="NCBI Taxonomy" id="2610898"/>
    <lineage>
        <taxon>Bacteria</taxon>
        <taxon>Pseudomonadati</taxon>
        <taxon>Pseudomonadota</taxon>
        <taxon>Betaproteobacteria</taxon>
        <taxon>Burkholderiales</taxon>
        <taxon>Comamonadaceae</taxon>
        <taxon>Hydrogenophaga</taxon>
    </lineage>
</organism>
<reference evidence="2 3" key="1">
    <citation type="submission" date="2019-09" db="EMBL/GenBank/DDBJ databases">
        <title>Hydrogenophaga aromatica sp. nov., isolated from a para-xylene-degrading enrichment culture.</title>
        <authorList>
            <person name="Tancsics A."/>
            <person name="Banerjee S."/>
        </authorList>
    </citation>
    <scope>NUCLEOTIDE SEQUENCE [LARGE SCALE GENOMIC DNA]</scope>
    <source>
        <strain evidence="2 3">D2P1</strain>
    </source>
</reference>
<gene>
    <name evidence="2" type="ORF">F3K02_16955</name>
</gene>
<accession>A0A7Y8GYY2</accession>
<evidence type="ECO:0000313" key="3">
    <source>
        <dbReference type="Proteomes" id="UP000545507"/>
    </source>
</evidence>
<dbReference type="Pfam" id="PF13481">
    <property type="entry name" value="AAA_25"/>
    <property type="match status" value="1"/>
</dbReference>
<sequence>MTNMAKLRSVPKREPPVSYSTGKDVNKPGNLRPVEAGTLRQLADCEPVVLPTRADFAALQDEKQKRLKHGLPYFVGALLPAGVRTDSAVIERRMVTLDIEAPKPKANETATERATRRAKGQPPKPQDVDDMLSMLGYEHWVYSSLNHTRQAPRYRVVLPLSKPLQDVDLREITLAVAEAVGIPAHFVDGASWKLSQPMFLPAKYKDGEYWSSGAQPGAPWVASTAQRKTAKRQHVDPIVDGLMQAGLYLHEDKQQPGKHFFRCPFADDHGTVNESQTVYWEEGSRTDALDSGRQAVKCLDNEADHDGKPHLTLAVLKAWLRERLGDRFVGYERLTDFPDKRPGRRVDVPRFAVQSVHQFLDHDPLPWLIKGVLARGEICMIQGQSGAGKSFLALDMARCMVTGQPWNGMAVTGRLRVGYIAAEGVASIRRRVQAMLKHFKLKPEQLDIVFIADAPSLADEKDCVRICEAVLEATNGAGLDVMFIDTLARSTAGVNENSSEMSVPLKHLAAIHRATGATQIPIHHLGKDTERGGRGWSGIPADMDTILEVSKGAGDTRTIKVPKQRDGDESLRWSFELVSVPIGQDEDGEEVTSAVVAYSEFAQAAHERKLSADDKLLLAVLEEMHLTGDEMSLPAVELAFVEAKEQEKGIKASTSQSKGYRYTARTRLPPLCARSDVDFLYDEETKAVSHRDRGLAG</sequence>
<feature type="region of interest" description="Disordered" evidence="1">
    <location>
        <begin position="1"/>
        <end position="32"/>
    </location>
</feature>
<comment type="caution">
    <text evidence="2">The sequence shown here is derived from an EMBL/GenBank/DDBJ whole genome shotgun (WGS) entry which is preliminary data.</text>
</comment>
<dbReference type="Gene3D" id="3.40.50.300">
    <property type="entry name" value="P-loop containing nucleotide triphosphate hydrolases"/>
    <property type="match status" value="1"/>
</dbReference>